<protein>
    <submittedName>
        <fullName evidence="2">DUF427 domain-containing protein</fullName>
    </submittedName>
</protein>
<proteinExistence type="predicted"/>
<dbReference type="Proteomes" id="UP000646053">
    <property type="component" value="Unassembled WGS sequence"/>
</dbReference>
<reference evidence="2" key="1">
    <citation type="submission" date="2019-12" db="EMBL/GenBank/DDBJ databases">
        <title>High-Quality draft genome sequences of three cyanobacteria isolated from the limestone walls of the Old Cathedral of Coimbra.</title>
        <authorList>
            <person name="Tiago I."/>
            <person name="Soares F."/>
            <person name="Portugal A."/>
        </authorList>
    </citation>
    <scope>NUCLEOTIDE SEQUENCE</scope>
    <source>
        <strain evidence="2">A</strain>
    </source>
</reference>
<dbReference type="RefSeq" id="WP_162425106.1">
    <property type="nucleotide sequence ID" value="NZ_WVIE01000033.1"/>
</dbReference>
<dbReference type="InterPro" id="IPR038694">
    <property type="entry name" value="DUF427_sf"/>
</dbReference>
<gene>
    <name evidence="2" type="ORF">GS601_20215</name>
</gene>
<dbReference type="EMBL" id="WVIE01000033">
    <property type="protein sequence ID" value="NDJ19582.1"/>
    <property type="molecule type" value="Genomic_DNA"/>
</dbReference>
<evidence type="ECO:0000313" key="3">
    <source>
        <dbReference type="Proteomes" id="UP000646053"/>
    </source>
</evidence>
<evidence type="ECO:0000259" key="1">
    <source>
        <dbReference type="Pfam" id="PF04248"/>
    </source>
</evidence>
<organism evidence="2 3">
    <name type="scientific">Myxacorys almedinensis A</name>
    <dbReference type="NCBI Taxonomy" id="2690445"/>
    <lineage>
        <taxon>Bacteria</taxon>
        <taxon>Bacillati</taxon>
        <taxon>Cyanobacteriota</taxon>
        <taxon>Cyanophyceae</taxon>
        <taxon>Leptolyngbyales</taxon>
        <taxon>Leptolyngbyaceae</taxon>
        <taxon>Myxacorys</taxon>
        <taxon>Myxacorys almedinensis</taxon>
    </lineage>
</organism>
<dbReference type="InterPro" id="IPR007361">
    <property type="entry name" value="DUF427"/>
</dbReference>
<dbReference type="AlphaFoldDB" id="A0A8J7Z415"/>
<dbReference type="PANTHER" id="PTHR34310">
    <property type="entry name" value="DUF427 DOMAIN PROTEIN (AFU_ORTHOLOGUE AFUA_3G02220)"/>
    <property type="match status" value="1"/>
</dbReference>
<dbReference type="PANTHER" id="PTHR34310:SF5">
    <property type="entry name" value="DUF427 DOMAIN PROTEIN (AFU_ORTHOLOGUE AFUA_3G02220)"/>
    <property type="match status" value="1"/>
</dbReference>
<name>A0A8J7Z415_9CYAN</name>
<dbReference type="Gene3D" id="2.170.150.40">
    <property type="entry name" value="Domain of unknown function (DUF427)"/>
    <property type="match status" value="1"/>
</dbReference>
<sequence>MPKATWNGAVLAESDQCEVVEGNQYFPPSAIQREYFQESNTHTACPWKGTASYYDVVVDGQVNKDAAWYYPTAKEAAKNIEGYIAFWKGVKIEN</sequence>
<dbReference type="Pfam" id="PF04248">
    <property type="entry name" value="NTP_transf_9"/>
    <property type="match status" value="1"/>
</dbReference>
<feature type="domain" description="DUF427" evidence="1">
    <location>
        <begin position="3"/>
        <end position="88"/>
    </location>
</feature>
<accession>A0A8J7Z415</accession>
<keyword evidence="3" id="KW-1185">Reference proteome</keyword>
<evidence type="ECO:0000313" key="2">
    <source>
        <dbReference type="EMBL" id="NDJ19582.1"/>
    </source>
</evidence>
<comment type="caution">
    <text evidence="2">The sequence shown here is derived from an EMBL/GenBank/DDBJ whole genome shotgun (WGS) entry which is preliminary data.</text>
</comment>